<evidence type="ECO:0000313" key="3">
    <source>
        <dbReference type="Proteomes" id="UP001497522"/>
    </source>
</evidence>
<protein>
    <submittedName>
        <fullName evidence="2">Uncharacterized protein</fullName>
    </submittedName>
</protein>
<name>A0ABP1AG18_9BRYO</name>
<feature type="compositionally biased region" description="Low complexity" evidence="1">
    <location>
        <begin position="77"/>
        <end position="94"/>
    </location>
</feature>
<dbReference type="EMBL" id="OZ023713">
    <property type="protein sequence ID" value="CAK9861483.1"/>
    <property type="molecule type" value="Genomic_DNA"/>
</dbReference>
<evidence type="ECO:0000313" key="2">
    <source>
        <dbReference type="EMBL" id="CAK9861483.1"/>
    </source>
</evidence>
<feature type="region of interest" description="Disordered" evidence="1">
    <location>
        <begin position="214"/>
        <end position="236"/>
    </location>
</feature>
<proteinExistence type="predicted"/>
<feature type="region of interest" description="Disordered" evidence="1">
    <location>
        <begin position="380"/>
        <end position="432"/>
    </location>
</feature>
<evidence type="ECO:0000256" key="1">
    <source>
        <dbReference type="SAM" id="MobiDB-lite"/>
    </source>
</evidence>
<feature type="compositionally biased region" description="Polar residues" evidence="1">
    <location>
        <begin position="415"/>
        <end position="432"/>
    </location>
</feature>
<accession>A0ABP1AG18</accession>
<feature type="region of interest" description="Disordered" evidence="1">
    <location>
        <begin position="74"/>
        <end position="94"/>
    </location>
</feature>
<keyword evidence="3" id="KW-1185">Reference proteome</keyword>
<dbReference type="Proteomes" id="UP001497522">
    <property type="component" value="Chromosome 12"/>
</dbReference>
<sequence>MSTEIEENLCLAEAWLSTELMYDQHHVALHLLPSSTACDQTYSSYFGFQDLAGTKPFRDDLENLFSCSKSGSTMKISPASHSTSTNTTPAAAAAAAASDDDLMSRVNNDVMQSPPMSSSLLDCSMRALCKKVTLNEAMMHQAIERLGGGDKGLTLLMDYVRFWADERSSNSSSTSSGDQQFSISGSLEQLCVTPSATAAAAATSSTGTQTLIDYSCSSPHTKNGRRSSSRSTTVVGDHLETPPIASLICHRGAQLPGPLQQAADLNWQQQKRKRSVDSACTAMGLRCKDDPGSVETGAAGAQYFRVGNHQQTTVWDTQPSVLVQHRYGKPRAAAGNSYYSTPTAAATRAARKHRMACQRQQLSKSYGVAANAASAHMSNSSSSYAMQQQRPASPQVAASLTQSAAKTEPILLSPGATNMSSWNTFSSTDQRT</sequence>
<organism evidence="2 3">
    <name type="scientific">Sphagnum jensenii</name>
    <dbReference type="NCBI Taxonomy" id="128206"/>
    <lineage>
        <taxon>Eukaryota</taxon>
        <taxon>Viridiplantae</taxon>
        <taxon>Streptophyta</taxon>
        <taxon>Embryophyta</taxon>
        <taxon>Bryophyta</taxon>
        <taxon>Sphagnophytina</taxon>
        <taxon>Sphagnopsida</taxon>
        <taxon>Sphagnales</taxon>
        <taxon>Sphagnaceae</taxon>
        <taxon>Sphagnum</taxon>
    </lineage>
</organism>
<reference evidence="2" key="1">
    <citation type="submission" date="2024-03" db="EMBL/GenBank/DDBJ databases">
        <authorList>
            <consortium name="ELIXIR-Norway"/>
            <consortium name="Elixir Norway"/>
        </authorList>
    </citation>
    <scope>NUCLEOTIDE SEQUENCE</scope>
</reference>
<gene>
    <name evidence="2" type="ORF">CSSPJE1EN2_LOCUS4478</name>
</gene>
<feature type="compositionally biased region" description="Polar residues" evidence="1">
    <location>
        <begin position="387"/>
        <end position="405"/>
    </location>
</feature>